<name>A0AC61RSZ8_9FIRM</name>
<accession>A0AC61RSZ8</accession>
<gene>
    <name evidence="1" type="ORF">E5329_16900</name>
</gene>
<protein>
    <submittedName>
        <fullName evidence="1">Uncharacterized protein</fullName>
    </submittedName>
</protein>
<organism evidence="1 2">
    <name type="scientific">Petralouisia muris</name>
    <dbReference type="NCBI Taxonomy" id="3032872"/>
    <lineage>
        <taxon>Bacteria</taxon>
        <taxon>Bacillati</taxon>
        <taxon>Bacillota</taxon>
        <taxon>Clostridia</taxon>
        <taxon>Lachnospirales</taxon>
        <taxon>Lachnospiraceae</taxon>
        <taxon>Petralouisia</taxon>
    </lineage>
</organism>
<reference evidence="1" key="1">
    <citation type="submission" date="2019-04" db="EMBL/GenBank/DDBJ databases">
        <title>Microbes associate with the intestines of laboratory mice.</title>
        <authorList>
            <person name="Navarre W."/>
            <person name="Wong E."/>
            <person name="Huang K."/>
            <person name="Tropini C."/>
            <person name="Ng K."/>
            <person name="Yu B."/>
        </authorList>
    </citation>
    <scope>NUCLEOTIDE SEQUENCE</scope>
    <source>
        <strain evidence="1">NM01_1-7b</strain>
    </source>
</reference>
<evidence type="ECO:0000313" key="2">
    <source>
        <dbReference type="Proteomes" id="UP000304953"/>
    </source>
</evidence>
<keyword evidence="2" id="KW-1185">Reference proteome</keyword>
<evidence type="ECO:0000313" key="1">
    <source>
        <dbReference type="EMBL" id="TGY95033.1"/>
    </source>
</evidence>
<sequence>MLDIQLGRRNLSPIQRIAVAEKYRPIYEKQALANKQVAMQEARKSNEKNKSEQISANLPKTEPINTSEKLANIAGVSGKTYSMGKKILDSDNETLKQEVLSGEKSINAGYKELTQNKKEKYFL</sequence>
<comment type="caution">
    <text evidence="1">The sequence shown here is derived from an EMBL/GenBank/DDBJ whole genome shotgun (WGS) entry which is preliminary data.</text>
</comment>
<proteinExistence type="predicted"/>
<dbReference type="Proteomes" id="UP000304953">
    <property type="component" value="Unassembled WGS sequence"/>
</dbReference>
<dbReference type="EMBL" id="SRYA01000037">
    <property type="protein sequence ID" value="TGY95033.1"/>
    <property type="molecule type" value="Genomic_DNA"/>
</dbReference>